<evidence type="ECO:0000256" key="3">
    <source>
        <dbReference type="ARBA" id="ARBA00011995"/>
    </source>
</evidence>
<keyword evidence="6" id="KW-0408">Iron</keyword>
<gene>
    <name evidence="9" type="primary">g3858</name>
    <name evidence="9" type="ORF">VP750_LOCUS3293</name>
</gene>
<dbReference type="EC" id="1.14.16.1" evidence="3"/>
<keyword evidence="4" id="KW-0479">Metal-binding</keyword>
<evidence type="ECO:0000256" key="1">
    <source>
        <dbReference type="ARBA" id="ARBA00001954"/>
    </source>
</evidence>
<comment type="similarity">
    <text evidence="2">Belongs to the biopterin-dependent aromatic amino acid hydroxylase family.</text>
</comment>
<protein>
    <recommendedName>
        <fullName evidence="3">phenylalanine 4-monooxygenase</fullName>
        <ecNumber evidence="3">1.14.16.1</ecNumber>
    </recommendedName>
</protein>
<evidence type="ECO:0000256" key="7">
    <source>
        <dbReference type="ARBA" id="ARBA00023033"/>
    </source>
</evidence>
<feature type="domain" description="Biopterin-dependent aromatic amino acid hydroxylase family profile" evidence="8">
    <location>
        <begin position="18"/>
        <end position="328"/>
    </location>
</feature>
<sequence length="328" mass="37546">MQCDARRCPATVGFKDGVAEFQLEVQPERVPERRVPQSLEEVDNGQIMGFGADLAEDHPGFRDQAYKDRRRDIGNVARAHRVGEPIPRLEYTAEELHVWATVLRELKDLYPQHACAEFLRCLPLFNFHEHEVPQLEHLSQILKRETGWQIRPVAGLLHPRDFLNGLAFKTFHSTQYIRHPSKPMYTPEPDVCHELLGHVPMLADQAFCDMVHSIGVASLCADDKQIWHLTKIYWFTVEFGVVEEGDEIKAFGAGILSSFGEMEHMHTGRAKLLPFDPEAKQPKMSYKDGYQKQYYVLKSFAKGAQQLRDYCAKITPPEVMAKFMKPAA</sequence>
<comment type="cofactor">
    <cofactor evidence="1">
        <name>Fe(2+)</name>
        <dbReference type="ChEBI" id="CHEBI:29033"/>
    </cofactor>
</comment>
<dbReference type="SUPFAM" id="SSF56534">
    <property type="entry name" value="Aromatic aminoacid monoxygenases, catalytic and oligomerization domains"/>
    <property type="match status" value="1"/>
</dbReference>
<dbReference type="Gene3D" id="1.10.800.10">
    <property type="entry name" value="Aromatic amino acid hydroxylase"/>
    <property type="match status" value="1"/>
</dbReference>
<reference evidence="9 10" key="1">
    <citation type="submission" date="2024-06" db="EMBL/GenBank/DDBJ databases">
        <authorList>
            <person name="Kraege A."/>
            <person name="Thomma B."/>
        </authorList>
    </citation>
    <scope>NUCLEOTIDE SEQUENCE [LARGE SCALE GENOMIC DNA]</scope>
</reference>
<dbReference type="PANTHER" id="PTHR11473">
    <property type="entry name" value="AROMATIC AMINO ACID HYDROXYLASE"/>
    <property type="match status" value="1"/>
</dbReference>
<dbReference type="PROSITE" id="PS51410">
    <property type="entry name" value="BH4_AAA_HYDROXYL_2"/>
    <property type="match status" value="1"/>
</dbReference>
<dbReference type="Proteomes" id="UP001497392">
    <property type="component" value="Unassembled WGS sequence"/>
</dbReference>
<proteinExistence type="inferred from homology"/>
<comment type="caution">
    <text evidence="9">The sequence shown here is derived from an EMBL/GenBank/DDBJ whole genome shotgun (WGS) entry which is preliminary data.</text>
</comment>
<evidence type="ECO:0000313" key="9">
    <source>
        <dbReference type="EMBL" id="CAL5221634.1"/>
    </source>
</evidence>
<dbReference type="InterPro" id="IPR018301">
    <property type="entry name" value="ArAA_hydroxylase_Fe/CU_BS"/>
</dbReference>
<keyword evidence="7" id="KW-0503">Monooxygenase</keyword>
<dbReference type="PRINTS" id="PR00372">
    <property type="entry name" value="FYWHYDRXLASE"/>
</dbReference>
<dbReference type="InterPro" id="IPR036951">
    <property type="entry name" value="ArAA_hydroxylase_sf"/>
</dbReference>
<evidence type="ECO:0000313" key="10">
    <source>
        <dbReference type="Proteomes" id="UP001497392"/>
    </source>
</evidence>
<dbReference type="InterPro" id="IPR001273">
    <property type="entry name" value="ArAA_hydroxylase"/>
</dbReference>
<dbReference type="PANTHER" id="PTHR11473:SF24">
    <property type="entry name" value="PHENYLALANINE-4-HYDROXYLASE"/>
    <property type="match status" value="1"/>
</dbReference>
<dbReference type="InterPro" id="IPR036329">
    <property type="entry name" value="Aro-AA_hydroxylase_C_sf"/>
</dbReference>
<evidence type="ECO:0000256" key="6">
    <source>
        <dbReference type="ARBA" id="ARBA00023004"/>
    </source>
</evidence>
<keyword evidence="5" id="KW-0560">Oxidoreductase</keyword>
<evidence type="ECO:0000256" key="2">
    <source>
        <dbReference type="ARBA" id="ARBA00009712"/>
    </source>
</evidence>
<evidence type="ECO:0000259" key="8">
    <source>
        <dbReference type="PROSITE" id="PS51410"/>
    </source>
</evidence>
<organism evidence="9 10">
    <name type="scientific">Coccomyxa viridis</name>
    <dbReference type="NCBI Taxonomy" id="1274662"/>
    <lineage>
        <taxon>Eukaryota</taxon>
        <taxon>Viridiplantae</taxon>
        <taxon>Chlorophyta</taxon>
        <taxon>core chlorophytes</taxon>
        <taxon>Trebouxiophyceae</taxon>
        <taxon>Trebouxiophyceae incertae sedis</taxon>
        <taxon>Coccomyxaceae</taxon>
        <taxon>Coccomyxa</taxon>
    </lineage>
</organism>
<evidence type="ECO:0000256" key="4">
    <source>
        <dbReference type="ARBA" id="ARBA00022723"/>
    </source>
</evidence>
<keyword evidence="10" id="KW-1185">Reference proteome</keyword>
<evidence type="ECO:0000256" key="5">
    <source>
        <dbReference type="ARBA" id="ARBA00023002"/>
    </source>
</evidence>
<name>A0ABP1FNV4_9CHLO</name>
<dbReference type="PROSITE" id="PS00367">
    <property type="entry name" value="BH4_AAA_HYDROXYL_1"/>
    <property type="match status" value="1"/>
</dbReference>
<dbReference type="Pfam" id="PF00351">
    <property type="entry name" value="Biopterin_H"/>
    <property type="match status" value="1"/>
</dbReference>
<dbReference type="InterPro" id="IPR019774">
    <property type="entry name" value="Aromatic-AA_hydroxylase_C"/>
</dbReference>
<accession>A0ABP1FNV4</accession>
<dbReference type="EMBL" id="CAXHTA020000005">
    <property type="protein sequence ID" value="CAL5221634.1"/>
    <property type="molecule type" value="Genomic_DNA"/>
</dbReference>